<keyword evidence="2" id="KW-1185">Reference proteome</keyword>
<dbReference type="RefSeq" id="WP_078320548.1">
    <property type="nucleotide sequence ID" value="NZ_FXTS01000009.1"/>
</dbReference>
<proteinExistence type="predicted"/>
<reference evidence="1" key="1">
    <citation type="submission" date="2017-02" db="EMBL/GenBank/DDBJ databases">
        <title>Draft Genome Sequence of the Salt Water Bacterium Oceanospirillum linum ATCC 11336.</title>
        <authorList>
            <person name="Trachtenberg A.M."/>
            <person name="Carney J.G."/>
            <person name="Linnane J.D."/>
            <person name="Rheaume B.A."/>
            <person name="Pitts N.L."/>
            <person name="Mykles D.L."/>
            <person name="Maclea K.S."/>
        </authorList>
    </citation>
    <scope>NUCLEOTIDE SEQUENCE [LARGE SCALE GENOMIC DNA]</scope>
    <source>
        <strain evidence="1">ATCC 11336</strain>
    </source>
</reference>
<evidence type="ECO:0000313" key="1">
    <source>
        <dbReference type="EMBL" id="OOV86200.1"/>
    </source>
</evidence>
<accession>A0A1T1H8Z3</accession>
<dbReference type="EMBL" id="MTSD02000008">
    <property type="protein sequence ID" value="OOV86200.1"/>
    <property type="molecule type" value="Genomic_DNA"/>
</dbReference>
<organism evidence="1 2">
    <name type="scientific">Oceanospirillum linum</name>
    <dbReference type="NCBI Taxonomy" id="966"/>
    <lineage>
        <taxon>Bacteria</taxon>
        <taxon>Pseudomonadati</taxon>
        <taxon>Pseudomonadota</taxon>
        <taxon>Gammaproteobacteria</taxon>
        <taxon>Oceanospirillales</taxon>
        <taxon>Oceanospirillaceae</taxon>
        <taxon>Oceanospirillum</taxon>
    </lineage>
</organism>
<dbReference type="AlphaFoldDB" id="A0A1T1H8Z3"/>
<dbReference type="Proteomes" id="UP000190064">
    <property type="component" value="Unassembled WGS sequence"/>
</dbReference>
<evidence type="ECO:0000313" key="2">
    <source>
        <dbReference type="Proteomes" id="UP000190064"/>
    </source>
</evidence>
<sequence length="85" mass="9213">MPNPSDRTQPTPAQVADYTLYSITLAARQLTDLFTGKAQERLPEITQADALILLARLDVIATQAAAIGERLDEARQSNKGGPRHA</sequence>
<protein>
    <submittedName>
        <fullName evidence="1">Uncharacterized protein</fullName>
    </submittedName>
</protein>
<dbReference type="STRING" id="966.BTA35_0214570"/>
<name>A0A1T1H8Z3_OCELI</name>
<comment type="caution">
    <text evidence="1">The sequence shown here is derived from an EMBL/GenBank/DDBJ whole genome shotgun (WGS) entry which is preliminary data.</text>
</comment>
<gene>
    <name evidence="1" type="ORF">BTA35_0214570</name>
</gene>